<dbReference type="InterPro" id="IPR036864">
    <property type="entry name" value="Zn2-C6_fun-type_DNA-bd_sf"/>
</dbReference>
<dbReference type="PANTHER" id="PTHR38111">
    <property type="entry name" value="ZN(2)-C6 FUNGAL-TYPE DOMAIN-CONTAINING PROTEIN-RELATED"/>
    <property type="match status" value="1"/>
</dbReference>
<accession>A0A0D2EZJ6</accession>
<dbReference type="HOGENOM" id="CLU_021599_0_1_1"/>
<dbReference type="RefSeq" id="XP_013313748.1">
    <property type="nucleotide sequence ID" value="XM_013458294.1"/>
</dbReference>
<dbReference type="AlphaFoldDB" id="A0A0D2EZJ6"/>
<evidence type="ECO:0000256" key="1">
    <source>
        <dbReference type="ARBA" id="ARBA00023015"/>
    </source>
</evidence>
<dbReference type="GO" id="GO:0008270">
    <property type="term" value="F:zinc ion binding"/>
    <property type="evidence" value="ECO:0007669"/>
    <property type="project" value="InterPro"/>
</dbReference>
<name>A0A0D2EZJ6_9EURO</name>
<keyword evidence="3" id="KW-0804">Transcription</keyword>
<dbReference type="SUPFAM" id="SSF57701">
    <property type="entry name" value="Zn2/Cys6 DNA-binding domain"/>
    <property type="match status" value="1"/>
</dbReference>
<keyword evidence="1" id="KW-0805">Transcription regulation</keyword>
<dbReference type="PROSITE" id="PS00463">
    <property type="entry name" value="ZN2_CY6_FUNGAL_1"/>
    <property type="match status" value="1"/>
</dbReference>
<dbReference type="EMBL" id="KN847321">
    <property type="protein sequence ID" value="KIW53164.1"/>
    <property type="molecule type" value="Genomic_DNA"/>
</dbReference>
<gene>
    <name evidence="6" type="ORF">PV05_08756</name>
</gene>
<organism evidence="6 7">
    <name type="scientific">Exophiala xenobiotica</name>
    <dbReference type="NCBI Taxonomy" id="348802"/>
    <lineage>
        <taxon>Eukaryota</taxon>
        <taxon>Fungi</taxon>
        <taxon>Dikarya</taxon>
        <taxon>Ascomycota</taxon>
        <taxon>Pezizomycotina</taxon>
        <taxon>Eurotiomycetes</taxon>
        <taxon>Chaetothyriomycetidae</taxon>
        <taxon>Chaetothyriales</taxon>
        <taxon>Herpotrichiellaceae</taxon>
        <taxon>Exophiala</taxon>
    </lineage>
</organism>
<protein>
    <recommendedName>
        <fullName evidence="5">Zn(2)-C6 fungal-type domain-containing protein</fullName>
    </recommendedName>
</protein>
<dbReference type="PANTHER" id="PTHR38111:SF9">
    <property type="entry name" value="ZN(2)-C6 FUNGAL-TYPE DOMAIN-CONTAINING PROTEIN"/>
    <property type="match status" value="1"/>
</dbReference>
<dbReference type="Proteomes" id="UP000054342">
    <property type="component" value="Unassembled WGS sequence"/>
</dbReference>
<feature type="domain" description="Zn(2)-C6 fungal-type" evidence="5">
    <location>
        <begin position="8"/>
        <end position="36"/>
    </location>
</feature>
<keyword evidence="2" id="KW-0238">DNA-binding</keyword>
<dbReference type="PROSITE" id="PS50048">
    <property type="entry name" value="ZN2_CY6_FUNGAL_2"/>
    <property type="match status" value="1"/>
</dbReference>
<evidence type="ECO:0000256" key="2">
    <source>
        <dbReference type="ARBA" id="ARBA00023125"/>
    </source>
</evidence>
<keyword evidence="4" id="KW-0539">Nucleus</keyword>
<dbReference type="InterPro" id="IPR053178">
    <property type="entry name" value="Osmoadaptation_assoc"/>
</dbReference>
<dbReference type="SMART" id="SM00066">
    <property type="entry name" value="GAL4"/>
    <property type="match status" value="1"/>
</dbReference>
<dbReference type="CDD" id="cd00067">
    <property type="entry name" value="GAL4"/>
    <property type="match status" value="1"/>
</dbReference>
<evidence type="ECO:0000313" key="6">
    <source>
        <dbReference type="EMBL" id="KIW53164.1"/>
    </source>
</evidence>
<evidence type="ECO:0000259" key="5">
    <source>
        <dbReference type="PROSITE" id="PS50048"/>
    </source>
</evidence>
<reference evidence="6 7" key="1">
    <citation type="submission" date="2015-01" db="EMBL/GenBank/DDBJ databases">
        <title>The Genome Sequence of Exophiala xenobiotica CBS118157.</title>
        <authorList>
            <consortium name="The Broad Institute Genomics Platform"/>
            <person name="Cuomo C."/>
            <person name="de Hoog S."/>
            <person name="Gorbushina A."/>
            <person name="Stielow B."/>
            <person name="Teixiera M."/>
            <person name="Abouelleil A."/>
            <person name="Chapman S.B."/>
            <person name="Priest M."/>
            <person name="Young S.K."/>
            <person name="Wortman J."/>
            <person name="Nusbaum C."/>
            <person name="Birren B."/>
        </authorList>
    </citation>
    <scope>NUCLEOTIDE SEQUENCE [LARGE SCALE GENOMIC DNA]</scope>
    <source>
        <strain evidence="6 7">CBS 118157</strain>
    </source>
</reference>
<evidence type="ECO:0000256" key="3">
    <source>
        <dbReference type="ARBA" id="ARBA00023163"/>
    </source>
</evidence>
<proteinExistence type="predicted"/>
<sequence>MRGKHKSVCQACRRRRLGCDGKVPQCTQCTFSGKVCPGYAQILTIIHHKSEENSSASASATDYESRSRNWIASIEVDANAPFNNSLGRPRLDGSSISNASYSILSDLIIEAYIPTNEIRFLSCRSTTPTLHSRICGSWVDGLVKIKRPSRHYAVLMAAMRAMCLTFVERGIGRYAETEYVQTYCNVLMALREALTESSQVFEADLALASMCLTLSEVMVPTTEGGWQAHVKGVSELIRRCEPHMLCDGINHSLFVGFRPLIILQALNDRKSVFLSSEDWIKVPFSRHGATSMQALLSEAAVIPSLLESIDALRTVANSELPVAVSTLHDSLRRVLACLWQWEQMLIAAAEGRPLFWEVPSAPLRKSEHRLPAKALYFPDVSAANAYVHFWAFQIVCLTQLDVLRGYSTVPGTSVASDQDDEPLRKNIIALATNICQSMEYLMQDEMKLYGPASTFYALRIVYETVSAFRAAEAGAQIIEWCRGVANCLVKKGLGLATLTLREVP</sequence>
<evidence type="ECO:0000313" key="7">
    <source>
        <dbReference type="Proteomes" id="UP000054342"/>
    </source>
</evidence>
<dbReference type="GeneID" id="25330664"/>
<dbReference type="STRING" id="348802.A0A0D2EZJ6"/>
<dbReference type="InterPro" id="IPR001138">
    <property type="entry name" value="Zn2Cys6_DnaBD"/>
</dbReference>
<evidence type="ECO:0000256" key="4">
    <source>
        <dbReference type="ARBA" id="ARBA00023242"/>
    </source>
</evidence>
<dbReference type="GO" id="GO:0003677">
    <property type="term" value="F:DNA binding"/>
    <property type="evidence" value="ECO:0007669"/>
    <property type="project" value="UniProtKB-KW"/>
</dbReference>
<dbReference type="OrthoDB" id="4491390at2759"/>
<dbReference type="Gene3D" id="4.10.240.10">
    <property type="entry name" value="Zn(2)-C6 fungal-type DNA-binding domain"/>
    <property type="match status" value="1"/>
</dbReference>
<keyword evidence="7" id="KW-1185">Reference proteome</keyword>
<dbReference type="Pfam" id="PF00172">
    <property type="entry name" value="Zn_clus"/>
    <property type="match status" value="1"/>
</dbReference>
<dbReference type="GO" id="GO:0000981">
    <property type="term" value="F:DNA-binding transcription factor activity, RNA polymerase II-specific"/>
    <property type="evidence" value="ECO:0007669"/>
    <property type="project" value="InterPro"/>
</dbReference>